<evidence type="ECO:0000256" key="9">
    <source>
        <dbReference type="ARBA" id="ARBA00022953"/>
    </source>
</evidence>
<evidence type="ECO:0000259" key="13">
    <source>
        <dbReference type="PROSITE" id="PS51874"/>
    </source>
</evidence>
<dbReference type="InterPro" id="IPR043502">
    <property type="entry name" value="DNA/RNA_pol_sf"/>
</dbReference>
<dbReference type="GO" id="GO:0003968">
    <property type="term" value="F:RNA-directed RNA polymerase activity"/>
    <property type="evidence" value="ECO:0007669"/>
    <property type="project" value="UniProtKB-KW"/>
</dbReference>
<evidence type="ECO:0000256" key="3">
    <source>
        <dbReference type="ARBA" id="ARBA00022679"/>
    </source>
</evidence>
<dbReference type="InterPro" id="IPR000605">
    <property type="entry name" value="Helicase_SF3_ssDNA/RNA_vir"/>
</dbReference>
<keyword evidence="3" id="KW-0808">Transferase</keyword>
<dbReference type="GO" id="GO:0006351">
    <property type="term" value="P:DNA-templated transcription"/>
    <property type="evidence" value="ECO:0007669"/>
    <property type="project" value="InterPro"/>
</dbReference>
<feature type="domain" description="Peptidase C3" evidence="13">
    <location>
        <begin position="931"/>
        <end position="1136"/>
    </location>
</feature>
<dbReference type="SUPFAM" id="SSF50494">
    <property type="entry name" value="Trypsin-like serine proteases"/>
    <property type="match status" value="1"/>
</dbReference>
<dbReference type="InterPro" id="IPR009003">
    <property type="entry name" value="Peptidase_S1_PA"/>
</dbReference>
<dbReference type="GO" id="GO:0039694">
    <property type="term" value="P:viral RNA genome replication"/>
    <property type="evidence" value="ECO:0007669"/>
    <property type="project" value="InterPro"/>
</dbReference>
<dbReference type="Gene3D" id="1.20.960.20">
    <property type="match status" value="1"/>
</dbReference>
<evidence type="ECO:0000256" key="1">
    <source>
        <dbReference type="ARBA" id="ARBA00022484"/>
    </source>
</evidence>
<dbReference type="InterPro" id="IPR043128">
    <property type="entry name" value="Rev_trsase/Diguanyl_cyclase"/>
</dbReference>
<evidence type="ECO:0000256" key="6">
    <source>
        <dbReference type="ARBA" id="ARBA00022801"/>
    </source>
</evidence>
<accession>A0A6M9Z7F3</accession>
<keyword evidence="5" id="KW-0547">Nucleotide-binding</keyword>
<dbReference type="GO" id="GO:0006508">
    <property type="term" value="P:proteolysis"/>
    <property type="evidence" value="ECO:0007669"/>
    <property type="project" value="UniProtKB-KW"/>
</dbReference>
<keyword evidence="8" id="KW-0067">ATP-binding</keyword>
<evidence type="ECO:0000256" key="8">
    <source>
        <dbReference type="ARBA" id="ARBA00022840"/>
    </source>
</evidence>
<organism evidence="14">
    <name type="scientific">Picornavirales sp</name>
    <dbReference type="NCBI Taxonomy" id="1955153"/>
    <lineage>
        <taxon>Viruses</taxon>
        <taxon>Riboviria</taxon>
        <taxon>Orthornavirae</taxon>
        <taxon>Pisuviricota</taxon>
        <taxon>Pisoniviricetes</taxon>
        <taxon>Picornavirales</taxon>
    </lineage>
</organism>
<keyword evidence="4" id="KW-0548">Nucleotidyltransferase</keyword>
<dbReference type="GO" id="GO:0005524">
    <property type="term" value="F:ATP binding"/>
    <property type="evidence" value="ECO:0007669"/>
    <property type="project" value="UniProtKB-KW"/>
</dbReference>
<evidence type="ECO:0000259" key="12">
    <source>
        <dbReference type="PROSITE" id="PS51218"/>
    </source>
</evidence>
<protein>
    <submittedName>
        <fullName evidence="14">Uncharacterized protein</fullName>
    </submittedName>
</protein>
<feature type="transmembrane region" description="Helical" evidence="10">
    <location>
        <begin position="319"/>
        <end position="341"/>
    </location>
</feature>
<keyword evidence="2" id="KW-0645">Protease</keyword>
<dbReference type="PROSITE" id="PS50507">
    <property type="entry name" value="RDRP_SSRNA_POS"/>
    <property type="match status" value="1"/>
</dbReference>
<feature type="domain" description="SF3 helicase" evidence="12">
    <location>
        <begin position="478"/>
        <end position="654"/>
    </location>
</feature>
<keyword evidence="1" id="KW-0696">RNA-directed RNA polymerase</keyword>
<dbReference type="SUPFAM" id="SSF56672">
    <property type="entry name" value="DNA/RNA polymerases"/>
    <property type="match status" value="1"/>
</dbReference>
<keyword evidence="7" id="KW-0788">Thiol protease</keyword>
<dbReference type="PROSITE" id="PS51218">
    <property type="entry name" value="SF3_HELICASE_2"/>
    <property type="match status" value="1"/>
</dbReference>
<dbReference type="InterPro" id="IPR014759">
    <property type="entry name" value="Helicase_SF3_ssRNA_vir"/>
</dbReference>
<dbReference type="InterPro" id="IPR007094">
    <property type="entry name" value="RNA-dir_pol_PSvirus"/>
</dbReference>
<dbReference type="EMBL" id="MT138149">
    <property type="protein sequence ID" value="QKN88960.1"/>
    <property type="molecule type" value="Genomic_RNA"/>
</dbReference>
<dbReference type="Pfam" id="PF00910">
    <property type="entry name" value="RNA_helicase"/>
    <property type="match status" value="1"/>
</dbReference>
<evidence type="ECO:0000259" key="11">
    <source>
        <dbReference type="PROSITE" id="PS50507"/>
    </source>
</evidence>
<dbReference type="Gene3D" id="3.30.70.270">
    <property type="match status" value="1"/>
</dbReference>
<keyword evidence="9" id="KW-0693">Viral RNA replication</keyword>
<evidence type="ECO:0000313" key="14">
    <source>
        <dbReference type="EMBL" id="QKN88960.1"/>
    </source>
</evidence>
<keyword evidence="6" id="KW-0378">Hydrolase</keyword>
<dbReference type="GO" id="GO:0003724">
    <property type="term" value="F:RNA helicase activity"/>
    <property type="evidence" value="ECO:0007669"/>
    <property type="project" value="InterPro"/>
</dbReference>
<keyword evidence="10" id="KW-0472">Membrane</keyword>
<feature type="domain" description="RdRp catalytic" evidence="11">
    <location>
        <begin position="1438"/>
        <end position="1569"/>
    </location>
</feature>
<dbReference type="InterPro" id="IPR044067">
    <property type="entry name" value="PCV_3C_PRO"/>
</dbReference>
<keyword evidence="10" id="KW-0812">Transmembrane</keyword>
<evidence type="ECO:0000256" key="5">
    <source>
        <dbReference type="ARBA" id="ARBA00022741"/>
    </source>
</evidence>
<name>A0A6M9Z7F3_9VIRU</name>
<evidence type="ECO:0000256" key="10">
    <source>
        <dbReference type="SAM" id="Phobius"/>
    </source>
</evidence>
<dbReference type="CDD" id="cd23169">
    <property type="entry name" value="ps-ssRNAv-Picornavirales"/>
    <property type="match status" value="1"/>
</dbReference>
<evidence type="ECO:0000256" key="7">
    <source>
        <dbReference type="ARBA" id="ARBA00022807"/>
    </source>
</evidence>
<evidence type="ECO:0000256" key="4">
    <source>
        <dbReference type="ARBA" id="ARBA00022695"/>
    </source>
</evidence>
<sequence length="1709" mass="196371">MDRHRFEKMTFIFKNVTSQNQEWFQIFKTKMNMQSRLFSASCSRANSSQEIILSSFINYTNSSTPPICRHFRSITFGKTNNMRLTSNNNIKIKTLVYMEDSEVEELASTFRRFLKYDYIDIPHKYLVRFMFYLEELEFNLDYNHIITDKLAYLYSHPYLQEFRRRTRDLIMQKAIDHVLMDKCKICNRPEESSGEFIKAIAGNAYGMYNAFKFNSDTIDQIISRWVTNLAILAFNPNVPTIILSFLNLINEFVPLSSLLPQVCKLFNTAVNHMMQCVKDLTQFVSQQPTTDTYAEESSGIFDEMELLIDLNKFKSTAPVLGAAMGSIFVIFATVISGTHVTENKKDGMVKRAAESLYTLARGKSGIYAIIDMVKDTYKFIFNMVTEIISGPQDTYLNNLIRTSNCLETENCKKSEFFEYLDYVLDPRNTNTLTINKIYQERLDFCTKILDEISEQFAQVDHTTNYNTLRFISGKLIELKKIRAFVYAHPQTEFTRPTPMWINLVGASGTGKSQFTSLLGLTMMEVLKKTKIHAELPSRDRWMFSVNFTDKFLTGYRQQYICTIDDLFQDKAPLGDRSSALDIISWVSNIPHHTNQAGLLEKGVLFESRIIISSSNDFHMQRPEITSPEALKRRMNIFAHFITDDNMDKPDPLLGQKVRIKATKFVARIDSSGNRTFVEQIIGMYTAMEFITLCAQKYLEWHDHQDYLLKTRTPQQEFIDNIAEELFKDKPEYKAQKKKPGEEATIPKELIVESSGLYCALFTPKLVDKDIQVHNFILEQEETITISQYDCDCEKHERLNVNYQAYVSMVQYNQCQFMSLAAFADYESPTILTILAESYRTATDKIFGKIEQLMKSTIWKIIFGGLAALGTALLTFSIFKGAKANNEIEELDTTAFESKVKYQVTKPYRATPKRVVITESSGLEMNYFGKDMQSEHFIIETLIAKGSQCMIVHPESKRVNVALRVHGTCLLTNHHYFKYFKEGDKFEIHIKTKTLPSSVCMQQFNSNHLHRIGDTDLVVYKCDTSLGRSKSLVKHFPDEEVVIQQHEAVISTVFPVPSIVRGVTATPITYKLEYGSNGTTYDLLNSYITNVPSSKGYSGSLLIALDPKIKNKILGVQVAIGGSSKLGYFKPVTKNQILNALECLDDAYEFHTQIDKAVEECSAVLMPNKPKPPNLGNNSLQYHGVVAKKAIMLTQSNTKIEPSLIHNADKITREPSVLSDYDVRMKEEFIGKSIMFRSFEGFDSPIGSINTRILNQAVEDLALYYKIKLNDVNIPPVILDDYQMVNGIPIYLKRLEMKSSPGYPYVKQRKLTTLTGKYEWFTKMADSELREGYSLAYQMTPELESGVKRRFKLAKQGINDLTVAYACLKDETRPIAKVEEGKTRTFICLPMDYNLLVRKLFGAFIAAQHAHAVDIPSCVGVDPAKDWRKIYDKLRNKSFKWEDYDYKNWDQHLHPELIIRVADIVNRWYGDSNDSEHGIARRVLLYDLIHTNIIVKDRLFTKSTGQCSGCAITAELNCLVHDLLMYYTWLLIHKQLKRITSLDEYRTHVATVLYGDDIVKANNPDYDVLFFGNQIKPVMEELGMGITPGDKTSTTFDLKPPDQITFLKRTFVRESDAVKAPLDKDIIENIFQWINKSDDPVEATRINCEMALQESFMHGRIYFNNLREEINDRIQKFNLGHGKYIEPIVLSYDAFEEKYNNEDFVCIGME</sequence>
<dbReference type="PROSITE" id="PS51874">
    <property type="entry name" value="PCV_3C_PRO"/>
    <property type="match status" value="1"/>
</dbReference>
<dbReference type="GO" id="GO:0004197">
    <property type="term" value="F:cysteine-type endopeptidase activity"/>
    <property type="evidence" value="ECO:0007669"/>
    <property type="project" value="InterPro"/>
</dbReference>
<reference evidence="14" key="1">
    <citation type="submission" date="2020-01" db="EMBL/GenBank/DDBJ databases">
        <title>Viral genomes from wild and zoo birds in China.</title>
        <authorList>
            <person name="Lu J."/>
            <person name="Shan T."/>
            <person name="Yang S."/>
            <person name="Zhang W."/>
        </authorList>
    </citation>
    <scope>NUCLEOTIDE SEQUENCE</scope>
    <source>
        <strain evidence="14">Ybw202shi06</strain>
    </source>
</reference>
<dbReference type="GO" id="GO:0003723">
    <property type="term" value="F:RNA binding"/>
    <property type="evidence" value="ECO:0007669"/>
    <property type="project" value="InterPro"/>
</dbReference>
<dbReference type="Pfam" id="PF00680">
    <property type="entry name" value="RdRP_1"/>
    <property type="match status" value="1"/>
</dbReference>
<keyword evidence="10" id="KW-1133">Transmembrane helix</keyword>
<dbReference type="InterPro" id="IPR001205">
    <property type="entry name" value="RNA-dir_pol_C"/>
</dbReference>
<evidence type="ECO:0000256" key="2">
    <source>
        <dbReference type="ARBA" id="ARBA00022670"/>
    </source>
</evidence>
<proteinExistence type="predicted"/>